<dbReference type="PANTHER" id="PTHR33204:SF18">
    <property type="entry name" value="TRANSCRIPTIONAL REGULATORY PROTEIN"/>
    <property type="match status" value="1"/>
</dbReference>
<keyword evidence="3" id="KW-0804">Transcription</keyword>
<protein>
    <submittedName>
        <fullName evidence="5">Helix-turn-helix transcriptional regulator</fullName>
    </submittedName>
</protein>
<dbReference type="SUPFAM" id="SSF55718">
    <property type="entry name" value="SCP-like"/>
    <property type="match status" value="1"/>
</dbReference>
<dbReference type="InterPro" id="IPR036527">
    <property type="entry name" value="SCP2_sterol-bd_dom_sf"/>
</dbReference>
<dbReference type="GO" id="GO:0003677">
    <property type="term" value="F:DNA binding"/>
    <property type="evidence" value="ECO:0007669"/>
    <property type="project" value="UniProtKB-KW"/>
</dbReference>
<comment type="caution">
    <text evidence="5">The sequence shown here is derived from an EMBL/GenBank/DDBJ whole genome shotgun (WGS) entry which is preliminary data.</text>
</comment>
<evidence type="ECO:0000256" key="1">
    <source>
        <dbReference type="ARBA" id="ARBA00023015"/>
    </source>
</evidence>
<dbReference type="Pfam" id="PF01638">
    <property type="entry name" value="HxlR"/>
    <property type="match status" value="1"/>
</dbReference>
<gene>
    <name evidence="5" type="ORF">F9B16_09620</name>
</gene>
<proteinExistence type="predicted"/>
<name>A0A6L3W684_9ACTN</name>
<dbReference type="InterPro" id="IPR036390">
    <property type="entry name" value="WH_DNA-bd_sf"/>
</dbReference>
<organism evidence="5 6">
    <name type="scientific">Actinomadura montaniterrae</name>
    <dbReference type="NCBI Taxonomy" id="1803903"/>
    <lineage>
        <taxon>Bacteria</taxon>
        <taxon>Bacillati</taxon>
        <taxon>Actinomycetota</taxon>
        <taxon>Actinomycetes</taxon>
        <taxon>Streptosporangiales</taxon>
        <taxon>Thermomonosporaceae</taxon>
        <taxon>Actinomadura</taxon>
    </lineage>
</organism>
<reference evidence="5 6" key="1">
    <citation type="submission" date="2019-09" db="EMBL/GenBank/DDBJ databases">
        <title>Actinomadura physcomitrii sp. nov., a novel actinomycete isolated from moss [Physcomitrium sphaericum (Ludw) Fuernr].</title>
        <authorList>
            <person name="Liu C."/>
            <person name="Zhuang X."/>
        </authorList>
    </citation>
    <scope>NUCLEOTIDE SEQUENCE [LARGE SCALE GENOMIC DNA]</scope>
    <source>
        <strain evidence="5 6">CYP1-1B</strain>
    </source>
</reference>
<dbReference type="OrthoDB" id="9792527at2"/>
<dbReference type="InterPro" id="IPR003033">
    <property type="entry name" value="SCP2_sterol-bd_dom"/>
</dbReference>
<dbReference type="Gene3D" id="3.30.1050.10">
    <property type="entry name" value="SCP2 sterol-binding domain"/>
    <property type="match status" value="1"/>
</dbReference>
<dbReference type="InterPro" id="IPR002577">
    <property type="entry name" value="HTH_HxlR"/>
</dbReference>
<keyword evidence="1" id="KW-0805">Transcription regulation</keyword>
<dbReference type="Pfam" id="PF02036">
    <property type="entry name" value="SCP2"/>
    <property type="match status" value="1"/>
</dbReference>
<dbReference type="PROSITE" id="PS51118">
    <property type="entry name" value="HTH_HXLR"/>
    <property type="match status" value="1"/>
</dbReference>
<sequence length="223" mass="24393">MSAKRSYGDGCGMAVALDLVGERWALIVVRELLLGPKRFTDLRAGMPLVSPNVLAQRLRELEDAGVVRRAKIGPPARAQVYELTEWGMRLEPVLLHLGSWATGAPQATDAPYRSADSLMLWQRAAFDGRVEPDLRAVYVMRIDDDGFVVRVGGGSLSVERGTVETADARLGANLQTMRSVLKGQYEFAAAVRDGALEFEGDEKAVLRLIRSLTPTRVPATAMR</sequence>
<evidence type="ECO:0000313" key="6">
    <source>
        <dbReference type="Proteomes" id="UP000483004"/>
    </source>
</evidence>
<dbReference type="EMBL" id="WBMR01000018">
    <property type="protein sequence ID" value="KAB2384871.1"/>
    <property type="molecule type" value="Genomic_DNA"/>
</dbReference>
<dbReference type="Gene3D" id="1.10.10.10">
    <property type="entry name" value="Winged helix-like DNA-binding domain superfamily/Winged helix DNA-binding domain"/>
    <property type="match status" value="1"/>
</dbReference>
<dbReference type="AlphaFoldDB" id="A0A6L3W684"/>
<evidence type="ECO:0000259" key="4">
    <source>
        <dbReference type="PROSITE" id="PS51118"/>
    </source>
</evidence>
<dbReference type="Proteomes" id="UP000483004">
    <property type="component" value="Unassembled WGS sequence"/>
</dbReference>
<dbReference type="InterPro" id="IPR036388">
    <property type="entry name" value="WH-like_DNA-bd_sf"/>
</dbReference>
<feature type="domain" description="HTH hxlR-type" evidence="4">
    <location>
        <begin position="11"/>
        <end position="109"/>
    </location>
</feature>
<evidence type="ECO:0000256" key="2">
    <source>
        <dbReference type="ARBA" id="ARBA00023125"/>
    </source>
</evidence>
<accession>A0A6L3W684</accession>
<evidence type="ECO:0000313" key="5">
    <source>
        <dbReference type="EMBL" id="KAB2384871.1"/>
    </source>
</evidence>
<keyword evidence="6" id="KW-1185">Reference proteome</keyword>
<evidence type="ECO:0000256" key="3">
    <source>
        <dbReference type="ARBA" id="ARBA00023163"/>
    </source>
</evidence>
<keyword evidence="2" id="KW-0238">DNA-binding</keyword>
<dbReference type="SUPFAM" id="SSF46785">
    <property type="entry name" value="Winged helix' DNA-binding domain"/>
    <property type="match status" value="1"/>
</dbReference>
<dbReference type="PANTHER" id="PTHR33204">
    <property type="entry name" value="TRANSCRIPTIONAL REGULATOR, MARR FAMILY"/>
    <property type="match status" value="1"/>
</dbReference>